<keyword evidence="1" id="KW-0540">Nuclease</keyword>
<dbReference type="EMBL" id="CP000450">
    <property type="protein sequence ID" value="ABI59530.1"/>
    <property type="molecule type" value="Genomic_DNA"/>
</dbReference>
<dbReference type="GO" id="GO:0004527">
    <property type="term" value="F:exonuclease activity"/>
    <property type="evidence" value="ECO:0007669"/>
    <property type="project" value="UniProtKB-KW"/>
</dbReference>
<dbReference type="HOGENOM" id="CLU_2881283_0_0_4"/>
<gene>
    <name evidence="1" type="ordered locus">Neut_1279</name>
</gene>
<dbReference type="InterPro" id="IPR027417">
    <property type="entry name" value="P-loop_NTPase"/>
</dbReference>
<proteinExistence type="predicted"/>
<dbReference type="eggNOG" id="COG0419">
    <property type="taxonomic scope" value="Bacteria"/>
</dbReference>
<dbReference type="AlphaFoldDB" id="Q0AGK2"/>
<keyword evidence="1" id="KW-0378">Hydrolase</keyword>
<sequence length="63" mass="7390">MLDVICLALYGRTPRFNKVTKRKNEIMSRQTGECFTEVLFATQSGHFRCHLSQRRARKKLICT</sequence>
<reference evidence="1 2" key="1">
    <citation type="journal article" date="2007" name="Environ. Microbiol.">
        <title>Whole-genome analysis of the ammonia-oxidizing bacterium, Nitrosomonas eutropha C91: implications for niche adaptation.</title>
        <authorList>
            <person name="Stein L.Y."/>
            <person name="Arp D.J."/>
            <person name="Berube P.M."/>
            <person name="Chain P.S."/>
            <person name="Hauser L."/>
            <person name="Jetten M.S."/>
            <person name="Klotz M.G."/>
            <person name="Larimer F.W."/>
            <person name="Norton J.M."/>
            <person name="Op den Camp H.J.M."/>
            <person name="Shin M."/>
            <person name="Wei X."/>
        </authorList>
    </citation>
    <scope>NUCLEOTIDE SEQUENCE [LARGE SCALE GENOMIC DNA]</scope>
    <source>
        <strain evidence="2">DSM 101675 / C91 / Nm57</strain>
    </source>
</reference>
<dbReference type="KEGG" id="net:Neut_1279"/>
<dbReference type="Gene3D" id="3.40.50.300">
    <property type="entry name" value="P-loop containing nucleotide triphosphate hydrolases"/>
    <property type="match status" value="1"/>
</dbReference>
<name>Q0AGK2_NITEC</name>
<keyword evidence="1" id="KW-0269">Exonuclease</keyword>
<evidence type="ECO:0000313" key="2">
    <source>
        <dbReference type="Proteomes" id="UP000001966"/>
    </source>
</evidence>
<accession>Q0AGK2</accession>
<organism evidence="1 2">
    <name type="scientific">Nitrosomonas eutropha (strain DSM 101675 / C91 / Nm57)</name>
    <dbReference type="NCBI Taxonomy" id="335283"/>
    <lineage>
        <taxon>Bacteria</taxon>
        <taxon>Pseudomonadati</taxon>
        <taxon>Pseudomonadota</taxon>
        <taxon>Betaproteobacteria</taxon>
        <taxon>Nitrosomonadales</taxon>
        <taxon>Nitrosomonadaceae</taxon>
        <taxon>Nitrosomonas</taxon>
    </lineage>
</organism>
<evidence type="ECO:0000313" key="1">
    <source>
        <dbReference type="EMBL" id="ABI59530.1"/>
    </source>
</evidence>
<dbReference type="Proteomes" id="UP000001966">
    <property type="component" value="Chromosome"/>
</dbReference>
<dbReference type="STRING" id="335283.Neut_1279"/>
<protein>
    <submittedName>
        <fullName evidence="1">ATP-dependent dsDNA exonuclease (SbcC)</fullName>
    </submittedName>
</protein>